<gene>
    <name evidence="1" type="ORF">CDAR_4161</name>
</gene>
<reference evidence="1 2" key="1">
    <citation type="submission" date="2021-06" db="EMBL/GenBank/DDBJ databases">
        <title>Caerostris darwini draft genome.</title>
        <authorList>
            <person name="Kono N."/>
            <person name="Arakawa K."/>
        </authorList>
    </citation>
    <scope>NUCLEOTIDE SEQUENCE [LARGE SCALE GENOMIC DNA]</scope>
</reference>
<dbReference type="EMBL" id="BPLQ01001202">
    <property type="protein sequence ID" value="GIX79627.1"/>
    <property type="molecule type" value="Genomic_DNA"/>
</dbReference>
<name>A0AAV4N489_9ARAC</name>
<comment type="caution">
    <text evidence="1">The sequence shown here is derived from an EMBL/GenBank/DDBJ whole genome shotgun (WGS) entry which is preliminary data.</text>
</comment>
<proteinExistence type="predicted"/>
<accession>A0AAV4N489</accession>
<keyword evidence="2" id="KW-1185">Reference proteome</keyword>
<organism evidence="1 2">
    <name type="scientific">Caerostris darwini</name>
    <dbReference type="NCBI Taxonomy" id="1538125"/>
    <lineage>
        <taxon>Eukaryota</taxon>
        <taxon>Metazoa</taxon>
        <taxon>Ecdysozoa</taxon>
        <taxon>Arthropoda</taxon>
        <taxon>Chelicerata</taxon>
        <taxon>Arachnida</taxon>
        <taxon>Araneae</taxon>
        <taxon>Araneomorphae</taxon>
        <taxon>Entelegynae</taxon>
        <taxon>Araneoidea</taxon>
        <taxon>Araneidae</taxon>
        <taxon>Caerostris</taxon>
    </lineage>
</organism>
<dbReference type="Proteomes" id="UP001054837">
    <property type="component" value="Unassembled WGS sequence"/>
</dbReference>
<protein>
    <submittedName>
        <fullName evidence="1">Uncharacterized protein</fullName>
    </submittedName>
</protein>
<evidence type="ECO:0000313" key="2">
    <source>
        <dbReference type="Proteomes" id="UP001054837"/>
    </source>
</evidence>
<sequence>MDDLTEIVGHKGWRVSRRSCQMLSLPQTATVLPFSTSLGRIACFYSFLAMSGTCIFHNGTRKSFILITSATSGIRNIRNKCQHEGKPGHSLCSSGLGEACFRPNIAMKTGPGIRSVGSSARPGHVHHGGSGLQCWLSNLPLWHF</sequence>
<dbReference type="AlphaFoldDB" id="A0AAV4N489"/>
<evidence type="ECO:0000313" key="1">
    <source>
        <dbReference type="EMBL" id="GIX79627.1"/>
    </source>
</evidence>